<dbReference type="Proteomes" id="UP000245207">
    <property type="component" value="Unassembled WGS sequence"/>
</dbReference>
<dbReference type="InterPro" id="IPR002885">
    <property type="entry name" value="PPR_rpt"/>
</dbReference>
<dbReference type="EMBL" id="PKPP01007051">
    <property type="protein sequence ID" value="PWA54505.1"/>
    <property type="molecule type" value="Genomic_DNA"/>
</dbReference>
<name>A0A2U1LZR5_ARTAN</name>
<evidence type="ECO:0000256" key="4">
    <source>
        <dbReference type="SAM" id="MobiDB-lite"/>
    </source>
</evidence>
<organism evidence="5 6">
    <name type="scientific">Artemisia annua</name>
    <name type="common">Sweet wormwood</name>
    <dbReference type="NCBI Taxonomy" id="35608"/>
    <lineage>
        <taxon>Eukaryota</taxon>
        <taxon>Viridiplantae</taxon>
        <taxon>Streptophyta</taxon>
        <taxon>Embryophyta</taxon>
        <taxon>Tracheophyta</taxon>
        <taxon>Spermatophyta</taxon>
        <taxon>Magnoliopsida</taxon>
        <taxon>eudicotyledons</taxon>
        <taxon>Gunneridae</taxon>
        <taxon>Pentapetalae</taxon>
        <taxon>asterids</taxon>
        <taxon>campanulids</taxon>
        <taxon>Asterales</taxon>
        <taxon>Asteraceae</taxon>
        <taxon>Asteroideae</taxon>
        <taxon>Anthemideae</taxon>
        <taxon>Artemisiinae</taxon>
        <taxon>Artemisia</taxon>
    </lineage>
</organism>
<dbReference type="AlphaFoldDB" id="A0A2U1LZR5"/>
<keyword evidence="6" id="KW-1185">Reference proteome</keyword>
<proteinExistence type="inferred from homology"/>
<dbReference type="InterPro" id="IPR011990">
    <property type="entry name" value="TPR-like_helical_dom_sf"/>
</dbReference>
<feature type="repeat" description="PPR" evidence="3">
    <location>
        <begin position="86"/>
        <end position="120"/>
    </location>
</feature>
<evidence type="ECO:0000256" key="3">
    <source>
        <dbReference type="PROSITE-ProRule" id="PRU00708"/>
    </source>
</evidence>
<sequence length="143" mass="16264">MRVAIDLITYEQTKKSCKRNIKFDEVQKGTVVVMESKKLGESEMPNPITLGKTELPRGDQRRKQKTTRNQGHQLRDAMLSTGFSPTLLTYNALIQGLCKNTEERLAKELYKEMISKGISPDDNTIYSLIEGIPNVDEFLANDR</sequence>
<dbReference type="OrthoDB" id="41145at2759"/>
<comment type="similarity">
    <text evidence="1">Belongs to the PPR family. P subfamily.</text>
</comment>
<reference evidence="5 6" key="1">
    <citation type="journal article" date="2018" name="Mol. Plant">
        <title>The genome of Artemisia annua provides insight into the evolution of Asteraceae family and artemisinin biosynthesis.</title>
        <authorList>
            <person name="Shen Q."/>
            <person name="Zhang L."/>
            <person name="Liao Z."/>
            <person name="Wang S."/>
            <person name="Yan T."/>
            <person name="Shi P."/>
            <person name="Liu M."/>
            <person name="Fu X."/>
            <person name="Pan Q."/>
            <person name="Wang Y."/>
            <person name="Lv Z."/>
            <person name="Lu X."/>
            <person name="Zhang F."/>
            <person name="Jiang W."/>
            <person name="Ma Y."/>
            <person name="Chen M."/>
            <person name="Hao X."/>
            <person name="Li L."/>
            <person name="Tang Y."/>
            <person name="Lv G."/>
            <person name="Zhou Y."/>
            <person name="Sun X."/>
            <person name="Brodelius P.E."/>
            <person name="Rose J.K.C."/>
            <person name="Tang K."/>
        </authorList>
    </citation>
    <scope>NUCLEOTIDE SEQUENCE [LARGE SCALE GENOMIC DNA]</scope>
    <source>
        <strain evidence="6">cv. Huhao1</strain>
        <tissue evidence="5">Leaf</tissue>
    </source>
</reference>
<protein>
    <submittedName>
        <fullName evidence="5">Pentatricopeptide repeat (PPR) superfamily protein</fullName>
    </submittedName>
</protein>
<gene>
    <name evidence="5" type="ORF">CTI12_AA435490</name>
</gene>
<dbReference type="Pfam" id="PF13041">
    <property type="entry name" value="PPR_2"/>
    <property type="match status" value="1"/>
</dbReference>
<dbReference type="PANTHER" id="PTHR47941">
    <property type="entry name" value="PENTATRICOPEPTIDE REPEAT-CONTAINING PROTEIN 3, MITOCHONDRIAL"/>
    <property type="match status" value="1"/>
</dbReference>
<evidence type="ECO:0000313" key="6">
    <source>
        <dbReference type="Proteomes" id="UP000245207"/>
    </source>
</evidence>
<evidence type="ECO:0000256" key="2">
    <source>
        <dbReference type="ARBA" id="ARBA00022737"/>
    </source>
</evidence>
<evidence type="ECO:0000313" key="5">
    <source>
        <dbReference type="EMBL" id="PWA54505.1"/>
    </source>
</evidence>
<comment type="caution">
    <text evidence="5">The sequence shown here is derived from an EMBL/GenBank/DDBJ whole genome shotgun (WGS) entry which is preliminary data.</text>
</comment>
<keyword evidence="2" id="KW-0677">Repeat</keyword>
<dbReference type="PROSITE" id="PS51375">
    <property type="entry name" value="PPR"/>
    <property type="match status" value="1"/>
</dbReference>
<dbReference type="Gene3D" id="1.25.40.10">
    <property type="entry name" value="Tetratricopeptide repeat domain"/>
    <property type="match status" value="1"/>
</dbReference>
<accession>A0A2U1LZR5</accession>
<feature type="region of interest" description="Disordered" evidence="4">
    <location>
        <begin position="42"/>
        <end position="74"/>
    </location>
</feature>
<dbReference type="NCBIfam" id="TIGR00756">
    <property type="entry name" value="PPR"/>
    <property type="match status" value="1"/>
</dbReference>
<evidence type="ECO:0000256" key="1">
    <source>
        <dbReference type="ARBA" id="ARBA00007626"/>
    </source>
</evidence>
<dbReference type="STRING" id="35608.A0A2U1LZR5"/>